<protein>
    <submittedName>
        <fullName evidence="3">Gfo/Idh/MocA family oxidoreductase</fullName>
    </submittedName>
</protein>
<evidence type="ECO:0000259" key="2">
    <source>
        <dbReference type="Pfam" id="PF22725"/>
    </source>
</evidence>
<comment type="caution">
    <text evidence="3">The sequence shown here is derived from an EMBL/GenBank/DDBJ whole genome shotgun (WGS) entry which is preliminary data.</text>
</comment>
<organism evidence="3 4">
    <name type="scientific">Sphingobacterium faecale</name>
    <dbReference type="NCBI Taxonomy" id="2803775"/>
    <lineage>
        <taxon>Bacteria</taxon>
        <taxon>Pseudomonadati</taxon>
        <taxon>Bacteroidota</taxon>
        <taxon>Sphingobacteriia</taxon>
        <taxon>Sphingobacteriales</taxon>
        <taxon>Sphingobacteriaceae</taxon>
        <taxon>Sphingobacterium</taxon>
    </lineage>
</organism>
<accession>A0ABS1R445</accession>
<dbReference type="EMBL" id="JAERTY010000004">
    <property type="protein sequence ID" value="MBL1408787.1"/>
    <property type="molecule type" value="Genomic_DNA"/>
</dbReference>
<feature type="domain" description="Gfo/Idh/MocA-like oxidoreductase N-terminal" evidence="1">
    <location>
        <begin position="37"/>
        <end position="159"/>
    </location>
</feature>
<feature type="domain" description="GFO/IDH/MocA-like oxidoreductase" evidence="2">
    <location>
        <begin position="181"/>
        <end position="317"/>
    </location>
</feature>
<dbReference type="Gene3D" id="3.30.360.10">
    <property type="entry name" value="Dihydrodipicolinate Reductase, domain 2"/>
    <property type="match status" value="1"/>
</dbReference>
<dbReference type="SUPFAM" id="SSF55347">
    <property type="entry name" value="Glyceraldehyde-3-phosphate dehydrogenase-like, C-terminal domain"/>
    <property type="match status" value="1"/>
</dbReference>
<gene>
    <name evidence="3" type="ORF">JKG61_08510</name>
</gene>
<dbReference type="PANTHER" id="PTHR43818:SF5">
    <property type="entry name" value="OXIDOREDUCTASE FAMILY PROTEIN"/>
    <property type="match status" value="1"/>
</dbReference>
<dbReference type="SUPFAM" id="SSF51735">
    <property type="entry name" value="NAD(P)-binding Rossmann-fold domains"/>
    <property type="match status" value="1"/>
</dbReference>
<dbReference type="PROSITE" id="PS51318">
    <property type="entry name" value="TAT"/>
    <property type="match status" value="1"/>
</dbReference>
<dbReference type="InterPro" id="IPR000683">
    <property type="entry name" value="Gfo/Idh/MocA-like_OxRdtase_N"/>
</dbReference>
<sequence>MKTMNFSRRHFLKSSGIVLGSMPFISLANQFNISKTIKVGLVGCGGRGTGAVVQALAADSGVVITALADAFQDQIDQALLILNKKDSQRIDVPEERQFVGFEGYKGLVDSGIDVVLLCSPPNFRPDHLAYAVNAGKHIFCEKPVAVDIPGLKRVMESVRIAKERKLNLVSGFCFRYSAPNREIMKRIQNGDIGDVKSVTTFRYGGELTLKERKNTWTDFEYQLRNWYYFQRYASDLIVEQSIHSVDYMNWIMGNKLPKVVSATGGRQSRSWEAIGNTFDHFAVEYDYGDGVKGMHFSRQQNGTESRNSVEVNGTAGFVDVNIMKNYNIHGAKDFAYDGKINNMYQTQHDELMAAIVKGESVNDGDFMVNSTLLAIWGKIAAYTGKRISYEEIMNSKEELGPHSHNYNWSMSPDATPIAQPGFKPFV</sequence>
<dbReference type="Proteomes" id="UP000625283">
    <property type="component" value="Unassembled WGS sequence"/>
</dbReference>
<dbReference type="PANTHER" id="PTHR43818">
    <property type="entry name" value="BCDNA.GH03377"/>
    <property type="match status" value="1"/>
</dbReference>
<name>A0ABS1R445_9SPHI</name>
<dbReference type="InterPro" id="IPR055170">
    <property type="entry name" value="GFO_IDH_MocA-like_dom"/>
</dbReference>
<evidence type="ECO:0000313" key="3">
    <source>
        <dbReference type="EMBL" id="MBL1408787.1"/>
    </source>
</evidence>
<dbReference type="Pfam" id="PF01408">
    <property type="entry name" value="GFO_IDH_MocA"/>
    <property type="match status" value="1"/>
</dbReference>
<dbReference type="Pfam" id="PF22725">
    <property type="entry name" value="GFO_IDH_MocA_C3"/>
    <property type="match status" value="1"/>
</dbReference>
<keyword evidence="4" id="KW-1185">Reference proteome</keyword>
<dbReference type="InterPro" id="IPR036291">
    <property type="entry name" value="NAD(P)-bd_dom_sf"/>
</dbReference>
<dbReference type="InterPro" id="IPR006311">
    <property type="entry name" value="TAT_signal"/>
</dbReference>
<evidence type="ECO:0000313" key="4">
    <source>
        <dbReference type="Proteomes" id="UP000625283"/>
    </source>
</evidence>
<dbReference type="InterPro" id="IPR050463">
    <property type="entry name" value="Gfo/Idh/MocA_oxidrdct_glycsds"/>
</dbReference>
<dbReference type="Gene3D" id="3.40.50.720">
    <property type="entry name" value="NAD(P)-binding Rossmann-like Domain"/>
    <property type="match status" value="1"/>
</dbReference>
<proteinExistence type="predicted"/>
<evidence type="ECO:0000259" key="1">
    <source>
        <dbReference type="Pfam" id="PF01408"/>
    </source>
</evidence>
<reference evidence="3 4" key="1">
    <citation type="submission" date="2021-01" db="EMBL/GenBank/DDBJ databases">
        <title>C459-1 draft genome sequence.</title>
        <authorList>
            <person name="Zhang X.-F."/>
        </authorList>
    </citation>
    <scope>NUCLEOTIDE SEQUENCE [LARGE SCALE GENOMIC DNA]</scope>
    <source>
        <strain evidence="4">C459-1</strain>
    </source>
</reference>